<name>A0A376SAN3_ECOLX</name>
<dbReference type="AlphaFoldDB" id="A0A376SAN3"/>
<protein>
    <submittedName>
        <fullName evidence="1">Putative aldose 1-epimerase</fullName>
    </submittedName>
</protein>
<dbReference type="EMBL" id="UGAW01000002">
    <property type="protein sequence ID" value="STI48049.1"/>
    <property type="molecule type" value="Genomic_DNA"/>
</dbReference>
<dbReference type="Proteomes" id="UP000254817">
    <property type="component" value="Unassembled WGS sequence"/>
</dbReference>
<sequence>MTIYTLSHGPLKLDVSDRGGVIEGFWRDATPLLRPGKKKRCGNRRLLFSAGAVWQTG</sequence>
<accession>A0A376SAN3</accession>
<evidence type="ECO:0000313" key="1">
    <source>
        <dbReference type="EMBL" id="STI48049.1"/>
    </source>
</evidence>
<reference evidence="1 2" key="1">
    <citation type="submission" date="2018-06" db="EMBL/GenBank/DDBJ databases">
        <authorList>
            <consortium name="Pathogen Informatics"/>
            <person name="Doyle S."/>
        </authorList>
    </citation>
    <scope>NUCLEOTIDE SEQUENCE [LARGE SCALE GENOMIC DNA]</scope>
    <source>
        <strain evidence="1 2">NCTC11112</strain>
    </source>
</reference>
<evidence type="ECO:0000313" key="2">
    <source>
        <dbReference type="Proteomes" id="UP000254817"/>
    </source>
</evidence>
<organism evidence="1 2">
    <name type="scientific">Escherichia coli</name>
    <dbReference type="NCBI Taxonomy" id="562"/>
    <lineage>
        <taxon>Bacteria</taxon>
        <taxon>Pseudomonadati</taxon>
        <taxon>Pseudomonadota</taxon>
        <taxon>Gammaproteobacteria</taxon>
        <taxon>Enterobacterales</taxon>
        <taxon>Enterobacteriaceae</taxon>
        <taxon>Escherichia</taxon>
    </lineage>
</organism>
<gene>
    <name evidence="1" type="ORF">NCTC11112_07279</name>
</gene>
<proteinExistence type="predicted"/>